<organism evidence="2 3">
    <name type="scientific">Babesia ovis</name>
    <dbReference type="NCBI Taxonomy" id="5869"/>
    <lineage>
        <taxon>Eukaryota</taxon>
        <taxon>Sar</taxon>
        <taxon>Alveolata</taxon>
        <taxon>Apicomplexa</taxon>
        <taxon>Aconoidasida</taxon>
        <taxon>Piroplasmida</taxon>
        <taxon>Babesiidae</taxon>
        <taxon>Babesia</taxon>
    </lineage>
</organism>
<dbReference type="OrthoDB" id="365045at2759"/>
<evidence type="ECO:0000313" key="3">
    <source>
        <dbReference type="Proteomes" id="UP001057455"/>
    </source>
</evidence>
<gene>
    <name evidence="2" type="ORF">BaOVIS_017310</name>
</gene>
<sequence length="233" mass="26668">MYILLPFLLVCFRFASGSILLFGPQCPNTLACASDHYLIGGEPKVPDEGLEKVKDYPQMTIEPLIETAFYTGFTNQLSECIMRLRTEYRNLNENLVYPRVLYYLSLAIAKDYVRCHTLLVDLQMMKMLHFSQRLLMGYANSNFTLTKATDPKVIKEKYCVGMTYIDMADKLANYRRKRISNLEAEVKRIVWNVDNVPSVKATGKLSLLIDGFFGASPFMAFCLPTLIVIHYVL</sequence>
<keyword evidence="1" id="KW-0732">Signal</keyword>
<dbReference type="AlphaFoldDB" id="A0A9W5WVH9"/>
<evidence type="ECO:0000256" key="1">
    <source>
        <dbReference type="SAM" id="SignalP"/>
    </source>
</evidence>
<dbReference type="EMBL" id="BLIY01000014">
    <property type="protein sequence ID" value="GFE54327.1"/>
    <property type="molecule type" value="Genomic_DNA"/>
</dbReference>
<protein>
    <submittedName>
        <fullName evidence="2">Inositol phosphatase</fullName>
    </submittedName>
</protein>
<comment type="caution">
    <text evidence="2">The sequence shown here is derived from an EMBL/GenBank/DDBJ whole genome shotgun (WGS) entry which is preliminary data.</text>
</comment>
<name>A0A9W5WVH9_BABOV</name>
<keyword evidence="3" id="KW-1185">Reference proteome</keyword>
<accession>A0A9W5WVH9</accession>
<evidence type="ECO:0000313" key="2">
    <source>
        <dbReference type="EMBL" id="GFE54327.1"/>
    </source>
</evidence>
<dbReference type="Proteomes" id="UP001057455">
    <property type="component" value="Unassembled WGS sequence"/>
</dbReference>
<proteinExistence type="predicted"/>
<reference evidence="2" key="1">
    <citation type="submission" date="2019-12" db="EMBL/GenBank/DDBJ databases">
        <title>Genome sequence of Babesia ovis.</title>
        <authorList>
            <person name="Yamagishi J."/>
            <person name="Sevinc F."/>
            <person name="Xuan X."/>
        </authorList>
    </citation>
    <scope>NUCLEOTIDE SEQUENCE</scope>
    <source>
        <strain evidence="2">Selcuk</strain>
    </source>
</reference>
<feature type="signal peptide" evidence="1">
    <location>
        <begin position="1"/>
        <end position="17"/>
    </location>
</feature>
<feature type="chain" id="PRO_5040827714" evidence="1">
    <location>
        <begin position="18"/>
        <end position="233"/>
    </location>
</feature>